<comment type="caution">
    <text evidence="6">The sequence shown here is derived from an EMBL/GenBank/DDBJ whole genome shotgun (WGS) entry which is preliminary data.</text>
</comment>
<accession>A0A9D3A133</accession>
<evidence type="ECO:0000256" key="5">
    <source>
        <dbReference type="SAM" id="Phobius"/>
    </source>
</evidence>
<gene>
    <name evidence="6" type="ORF">K8U77_04015</name>
</gene>
<dbReference type="InterPro" id="IPR003339">
    <property type="entry name" value="ABC/ECF_trnsptr_transmembrane"/>
</dbReference>
<feature type="transmembrane region" description="Helical" evidence="5">
    <location>
        <begin position="285"/>
        <end position="306"/>
    </location>
</feature>
<feature type="transmembrane region" description="Helical" evidence="5">
    <location>
        <begin position="35"/>
        <end position="66"/>
    </location>
</feature>
<keyword evidence="2 5" id="KW-0812">Transmembrane</keyword>
<evidence type="ECO:0000256" key="4">
    <source>
        <dbReference type="ARBA" id="ARBA00023136"/>
    </source>
</evidence>
<evidence type="ECO:0000256" key="1">
    <source>
        <dbReference type="ARBA" id="ARBA00004141"/>
    </source>
</evidence>
<evidence type="ECO:0000313" key="6">
    <source>
        <dbReference type="EMBL" id="HJF65267.1"/>
    </source>
</evidence>
<proteinExistence type="predicted"/>
<dbReference type="Proteomes" id="UP000786989">
    <property type="component" value="Unassembled WGS sequence"/>
</dbReference>
<keyword evidence="4 5" id="KW-0472">Membrane</keyword>
<organism evidence="6 7">
    <name type="scientific">Slackia equolifaciens</name>
    <dbReference type="NCBI Taxonomy" id="498718"/>
    <lineage>
        <taxon>Bacteria</taxon>
        <taxon>Bacillati</taxon>
        <taxon>Actinomycetota</taxon>
        <taxon>Coriobacteriia</taxon>
        <taxon>Eggerthellales</taxon>
        <taxon>Eggerthellaceae</taxon>
        <taxon>Slackia</taxon>
    </lineage>
</organism>
<evidence type="ECO:0000256" key="2">
    <source>
        <dbReference type="ARBA" id="ARBA00022692"/>
    </source>
</evidence>
<dbReference type="Pfam" id="PF02361">
    <property type="entry name" value="CbiQ"/>
    <property type="match status" value="1"/>
</dbReference>
<feature type="transmembrane region" description="Helical" evidence="5">
    <location>
        <begin position="149"/>
        <end position="171"/>
    </location>
</feature>
<evidence type="ECO:0000313" key="7">
    <source>
        <dbReference type="Proteomes" id="UP000786989"/>
    </source>
</evidence>
<keyword evidence="3 5" id="KW-1133">Transmembrane helix</keyword>
<sequence>SHDWRVCHTVRMRISVSTYIPGASPVHACDARAKIVVLAVYTVALFFVDTWAGMALMLAALGAVVAASRIGMRPFSNALGVTAVLMVLAIVFNGFSIDVNTSNAVSPALGVTLPLGETAGFALGEDAGVLGDLPQEALFGSFGVTCAGLARGCFFALRILALVMGSLVVAYTTTSTDLMNAFSDFLSPARRLRVPVDDIATVLSIAVRFIPVTFEEFGRIRDAQWSRCASFDEGSIATRVRAWGCVFVPMFVGLFRRADALAIAMDARCYGMPGVRRTSLSDRRFRTRAAVVTLVGVAACVAVAVAL</sequence>
<dbReference type="PANTHER" id="PTHR33514">
    <property type="entry name" value="PROTEIN ABCI12, CHLOROPLASTIC"/>
    <property type="match status" value="1"/>
</dbReference>
<protein>
    <submittedName>
        <fullName evidence="6">Energy-coupling factor transporter transmembrane protein EcfT</fullName>
    </submittedName>
</protein>
<reference evidence="6" key="1">
    <citation type="journal article" date="2021" name="PeerJ">
        <title>Extensive microbial diversity within the chicken gut microbiome revealed by metagenomics and culture.</title>
        <authorList>
            <person name="Gilroy R."/>
            <person name="Ravi A."/>
            <person name="Getino M."/>
            <person name="Pursley I."/>
            <person name="Horton D.L."/>
            <person name="Alikhan N.F."/>
            <person name="Baker D."/>
            <person name="Gharbi K."/>
            <person name="Hall N."/>
            <person name="Watson M."/>
            <person name="Adriaenssens E.M."/>
            <person name="Foster-Nyarko E."/>
            <person name="Jarju S."/>
            <person name="Secka A."/>
            <person name="Antonio M."/>
            <person name="Oren A."/>
            <person name="Chaudhuri R.R."/>
            <person name="La Ragione R."/>
            <person name="Hildebrand F."/>
            <person name="Pallen M.J."/>
        </authorList>
    </citation>
    <scope>NUCLEOTIDE SEQUENCE</scope>
    <source>
        <strain evidence="6">ChiGjej6B6-11269</strain>
    </source>
</reference>
<evidence type="ECO:0000256" key="3">
    <source>
        <dbReference type="ARBA" id="ARBA00022989"/>
    </source>
</evidence>
<dbReference type="GO" id="GO:0005886">
    <property type="term" value="C:plasma membrane"/>
    <property type="evidence" value="ECO:0007669"/>
    <property type="project" value="UniProtKB-ARBA"/>
</dbReference>
<dbReference type="AlphaFoldDB" id="A0A9D3A133"/>
<dbReference type="EMBL" id="DYWI01000065">
    <property type="protein sequence ID" value="HJF65267.1"/>
    <property type="molecule type" value="Genomic_DNA"/>
</dbReference>
<dbReference type="PANTHER" id="PTHR33514:SF13">
    <property type="entry name" value="PROTEIN ABCI12, CHLOROPLASTIC"/>
    <property type="match status" value="1"/>
</dbReference>
<name>A0A9D3A133_9ACTN</name>
<feature type="transmembrane region" description="Helical" evidence="5">
    <location>
        <begin position="78"/>
        <end position="97"/>
    </location>
</feature>
<comment type="subcellular location">
    <subcellularLocation>
        <location evidence="1">Membrane</location>
        <topology evidence="1">Multi-pass membrane protein</topology>
    </subcellularLocation>
</comment>
<reference evidence="6" key="2">
    <citation type="submission" date="2021-09" db="EMBL/GenBank/DDBJ databases">
        <authorList>
            <person name="Gilroy R."/>
        </authorList>
    </citation>
    <scope>NUCLEOTIDE SEQUENCE</scope>
    <source>
        <strain evidence="6">ChiGjej6B6-11269</strain>
    </source>
</reference>
<dbReference type="CDD" id="cd16914">
    <property type="entry name" value="EcfT"/>
    <property type="match status" value="1"/>
</dbReference>
<feature type="non-terminal residue" evidence="6">
    <location>
        <position position="1"/>
    </location>
</feature>